<dbReference type="EMBL" id="JBFDAA010000013">
    <property type="protein sequence ID" value="KAL1122998.1"/>
    <property type="molecule type" value="Genomic_DNA"/>
</dbReference>
<gene>
    <name evidence="1" type="ORF">AAG570_003322</name>
</gene>
<name>A0ABD0YPA8_9HEMI</name>
<sequence>MAYKRRNMFYENEKQETTEIVAKKLGDRCSEDAQCTQGLERTSGKTACINFQCSCPVQHAPVKGWCIGQSGHLDDLNCTQYGLADVFQNFPNRGRGGKAASSSFHLYRHDLGDLELFALCGHPSLGDPLTGIMCSGSVVRTRLLRELGGFSGGQSIPMEHNGVLSHDSLFKSNGIDWMTL</sequence>
<dbReference type="Proteomes" id="UP001558652">
    <property type="component" value="Unassembled WGS sequence"/>
</dbReference>
<proteinExistence type="predicted"/>
<keyword evidence="2" id="KW-1185">Reference proteome</keyword>
<organism evidence="1 2">
    <name type="scientific">Ranatra chinensis</name>
    <dbReference type="NCBI Taxonomy" id="642074"/>
    <lineage>
        <taxon>Eukaryota</taxon>
        <taxon>Metazoa</taxon>
        <taxon>Ecdysozoa</taxon>
        <taxon>Arthropoda</taxon>
        <taxon>Hexapoda</taxon>
        <taxon>Insecta</taxon>
        <taxon>Pterygota</taxon>
        <taxon>Neoptera</taxon>
        <taxon>Paraneoptera</taxon>
        <taxon>Hemiptera</taxon>
        <taxon>Heteroptera</taxon>
        <taxon>Panheteroptera</taxon>
        <taxon>Nepomorpha</taxon>
        <taxon>Nepidae</taxon>
        <taxon>Ranatrinae</taxon>
        <taxon>Ranatra</taxon>
    </lineage>
</organism>
<comment type="caution">
    <text evidence="1">The sequence shown here is derived from an EMBL/GenBank/DDBJ whole genome shotgun (WGS) entry which is preliminary data.</text>
</comment>
<reference evidence="1 2" key="1">
    <citation type="submission" date="2024-07" db="EMBL/GenBank/DDBJ databases">
        <title>Chromosome-level genome assembly of the water stick insect Ranatra chinensis (Heteroptera: Nepidae).</title>
        <authorList>
            <person name="Liu X."/>
        </authorList>
    </citation>
    <scope>NUCLEOTIDE SEQUENCE [LARGE SCALE GENOMIC DNA]</scope>
    <source>
        <strain evidence="1">Cailab_2021Rc</strain>
        <tissue evidence="1">Muscle</tissue>
    </source>
</reference>
<dbReference type="AlphaFoldDB" id="A0ABD0YPA8"/>
<evidence type="ECO:0000313" key="1">
    <source>
        <dbReference type="EMBL" id="KAL1122998.1"/>
    </source>
</evidence>
<evidence type="ECO:0000313" key="2">
    <source>
        <dbReference type="Proteomes" id="UP001558652"/>
    </source>
</evidence>
<protein>
    <submittedName>
        <fullName evidence="1">Uncharacterized protein</fullName>
    </submittedName>
</protein>
<accession>A0ABD0YPA8</accession>